<dbReference type="SUPFAM" id="SSF48208">
    <property type="entry name" value="Six-hairpin glycosidases"/>
    <property type="match status" value="1"/>
</dbReference>
<sequence>MENHYDHDNSNKSVHKQNKQLFPYSINPNYITRKEMKVQIRNAYEQWRKKYVREVKTIQTLYYIEYDFNGSTVSEAIGYGMLLMVSMAKLAEDTRNYFDGMLFYSKEHPSKGNPSLMAWKQVCTKNGSMEDELFEDTYSASDGDMDIAYSLLLADKLWGSDGKINYKLEANRIISALMDSLVNKREWTLKLGDWVHDEDIKYGTASRPSDWMVGHLYLFYQETRDERWMKVIVKIVELTSFIQDTYSPKTGLLPDFVWKKNGEYEPVHPDFLEGKHDHHYYYNACRIPWRLAVGYHLYQDSRLKAQLDKINDWIKDFTKLDPDKIMSGYQLDGKPLSSYQDLAFISPFAVSASFDVTNQDWINKLWKRMTENYGANDDSNYYNDSLRLLSMISIYNFS</sequence>
<feature type="active site" description="Nucleophile" evidence="5">
    <location>
        <position position="142"/>
    </location>
</feature>
<keyword evidence="6" id="KW-0624">Polysaccharide degradation</keyword>
<dbReference type="RefSeq" id="WP_144449605.1">
    <property type="nucleotide sequence ID" value="NZ_VLKZ01000003.1"/>
</dbReference>
<protein>
    <recommendedName>
        <fullName evidence="6">Glucanase</fullName>
        <ecNumber evidence="6">3.2.1.-</ecNumber>
    </recommendedName>
</protein>
<dbReference type="Gene3D" id="1.50.10.10">
    <property type="match status" value="1"/>
</dbReference>
<dbReference type="EMBL" id="VLKZ01000003">
    <property type="protein sequence ID" value="TWI57919.1"/>
    <property type="molecule type" value="Genomic_DNA"/>
</dbReference>
<keyword evidence="3 6" id="KW-0378">Hydrolase</keyword>
<dbReference type="InterPro" id="IPR008928">
    <property type="entry name" value="6-hairpin_glycosidase_sf"/>
</dbReference>
<keyword evidence="2" id="KW-0732">Signal</keyword>
<evidence type="ECO:0000256" key="2">
    <source>
        <dbReference type="ARBA" id="ARBA00022729"/>
    </source>
</evidence>
<dbReference type="Proteomes" id="UP000315711">
    <property type="component" value="Unassembled WGS sequence"/>
</dbReference>
<evidence type="ECO:0000256" key="6">
    <source>
        <dbReference type="RuleBase" id="RU361167"/>
    </source>
</evidence>
<organism evidence="7 8">
    <name type="scientific">Halalkalibacter nanhaiisediminis</name>
    <dbReference type="NCBI Taxonomy" id="688079"/>
    <lineage>
        <taxon>Bacteria</taxon>
        <taxon>Bacillati</taxon>
        <taxon>Bacillota</taxon>
        <taxon>Bacilli</taxon>
        <taxon>Bacillales</taxon>
        <taxon>Bacillaceae</taxon>
        <taxon>Halalkalibacter</taxon>
    </lineage>
</organism>
<dbReference type="Pfam" id="PF01270">
    <property type="entry name" value="Glyco_hydro_8"/>
    <property type="match status" value="1"/>
</dbReference>
<dbReference type="InterPro" id="IPR002037">
    <property type="entry name" value="Glyco_hydro_8"/>
</dbReference>
<accession>A0A562QMF4</accession>
<evidence type="ECO:0000313" key="7">
    <source>
        <dbReference type="EMBL" id="TWI57919.1"/>
    </source>
</evidence>
<gene>
    <name evidence="7" type="ORF">IQ10_01248</name>
</gene>
<dbReference type="GO" id="GO:0000272">
    <property type="term" value="P:polysaccharide catabolic process"/>
    <property type="evidence" value="ECO:0007669"/>
    <property type="project" value="UniProtKB-KW"/>
</dbReference>
<dbReference type="PRINTS" id="PR00735">
    <property type="entry name" value="GLHYDRLASE8"/>
</dbReference>
<keyword evidence="8" id="KW-1185">Reference proteome</keyword>
<dbReference type="GO" id="GO:0004553">
    <property type="term" value="F:hydrolase activity, hydrolyzing O-glycosyl compounds"/>
    <property type="evidence" value="ECO:0007669"/>
    <property type="project" value="InterPro"/>
</dbReference>
<comment type="caution">
    <text evidence="7">The sequence shown here is derived from an EMBL/GenBank/DDBJ whole genome shotgun (WGS) entry which is preliminary data.</text>
</comment>
<dbReference type="EC" id="3.2.1.-" evidence="6"/>
<dbReference type="PROSITE" id="PS00812">
    <property type="entry name" value="GLYCOSYL_HYDROL_F8"/>
    <property type="match status" value="1"/>
</dbReference>
<dbReference type="OrthoDB" id="9803461at2"/>
<evidence type="ECO:0000313" key="8">
    <source>
        <dbReference type="Proteomes" id="UP000315711"/>
    </source>
</evidence>
<evidence type="ECO:0000256" key="4">
    <source>
        <dbReference type="ARBA" id="ARBA00023295"/>
    </source>
</evidence>
<evidence type="ECO:0000256" key="5">
    <source>
        <dbReference type="PROSITE-ProRule" id="PRU10058"/>
    </source>
</evidence>
<evidence type="ECO:0000256" key="3">
    <source>
        <dbReference type="ARBA" id="ARBA00022801"/>
    </source>
</evidence>
<dbReference type="AlphaFoldDB" id="A0A562QMF4"/>
<reference evidence="7 8" key="1">
    <citation type="journal article" date="2015" name="Stand. Genomic Sci.">
        <title>Genomic Encyclopedia of Bacterial and Archaeal Type Strains, Phase III: the genomes of soil and plant-associated and newly described type strains.</title>
        <authorList>
            <person name="Whitman W.B."/>
            <person name="Woyke T."/>
            <person name="Klenk H.P."/>
            <person name="Zhou Y."/>
            <person name="Lilburn T.G."/>
            <person name="Beck B.J."/>
            <person name="De Vos P."/>
            <person name="Vandamme P."/>
            <person name="Eisen J.A."/>
            <person name="Garrity G."/>
            <person name="Hugenholtz P."/>
            <person name="Kyrpides N.C."/>
        </authorList>
    </citation>
    <scope>NUCLEOTIDE SEQUENCE [LARGE SCALE GENOMIC DNA]</scope>
    <source>
        <strain evidence="7 8">CGMCC 1.10116</strain>
    </source>
</reference>
<keyword evidence="6" id="KW-0119">Carbohydrate metabolism</keyword>
<proteinExistence type="inferred from homology"/>
<name>A0A562QMF4_9BACI</name>
<evidence type="ECO:0000256" key="1">
    <source>
        <dbReference type="ARBA" id="ARBA00009209"/>
    </source>
</evidence>
<keyword evidence="4 6" id="KW-0326">Glycosidase</keyword>
<dbReference type="InterPro" id="IPR019834">
    <property type="entry name" value="Glyco_hydro_8_CS"/>
</dbReference>
<comment type="similarity">
    <text evidence="1 6">Belongs to the glycosyl hydrolase 8 (cellulase D) family.</text>
</comment>
<dbReference type="InterPro" id="IPR012341">
    <property type="entry name" value="6hp_glycosidase-like_sf"/>
</dbReference>